<evidence type="ECO:0000313" key="3">
    <source>
        <dbReference type="Proteomes" id="UP000005710"/>
    </source>
</evidence>
<evidence type="ECO:0000256" key="1">
    <source>
        <dbReference type="SAM" id="MobiDB-lite"/>
    </source>
</evidence>
<dbReference type="Proteomes" id="UP000005710">
    <property type="component" value="Unassembled WGS sequence"/>
</dbReference>
<feature type="compositionally biased region" description="Low complexity" evidence="1">
    <location>
        <begin position="250"/>
        <end position="259"/>
    </location>
</feature>
<keyword evidence="3" id="KW-1185">Reference proteome</keyword>
<feature type="region of interest" description="Disordered" evidence="1">
    <location>
        <begin position="225"/>
        <end position="272"/>
    </location>
</feature>
<dbReference type="RefSeq" id="WP_006904873.1">
    <property type="nucleotide sequence ID" value="NZ_JH976536.1"/>
</dbReference>
<evidence type="ECO:0000313" key="2">
    <source>
        <dbReference type="EMBL" id="EKP93927.1"/>
    </source>
</evidence>
<organism evidence="2 3">
    <name type="scientific">Thermaerobacter subterraneus DSM 13965</name>
    <dbReference type="NCBI Taxonomy" id="867903"/>
    <lineage>
        <taxon>Bacteria</taxon>
        <taxon>Bacillati</taxon>
        <taxon>Bacillota</taxon>
        <taxon>Clostridia</taxon>
        <taxon>Eubacteriales</taxon>
        <taxon>Clostridiales Family XVII. Incertae Sedis</taxon>
        <taxon>Thermaerobacter</taxon>
    </lineage>
</organism>
<dbReference type="STRING" id="867903.ThesuDRAFT_00172"/>
<reference evidence="2" key="1">
    <citation type="submission" date="2010-10" db="EMBL/GenBank/DDBJ databases">
        <authorList>
            <consortium name="US DOE Joint Genome Institute (JGI-PGF)"/>
            <person name="Lucas S."/>
            <person name="Copeland A."/>
            <person name="Lapidus A."/>
            <person name="Bruce D."/>
            <person name="Goodwin L."/>
            <person name="Pitluck S."/>
            <person name="Kyrpides N."/>
            <person name="Mavromatis K."/>
            <person name="Detter J.C."/>
            <person name="Han C."/>
            <person name="Land M."/>
            <person name="Hauser L."/>
            <person name="Markowitz V."/>
            <person name="Cheng J.-F."/>
            <person name="Hugenholtz P."/>
            <person name="Woyke T."/>
            <person name="Wu D."/>
            <person name="Pukall R."/>
            <person name="Wahrenburg C."/>
            <person name="Brambilla E."/>
            <person name="Klenk H.-P."/>
            <person name="Eisen J.A."/>
        </authorList>
    </citation>
    <scope>NUCLEOTIDE SEQUENCE [LARGE SCALE GENOMIC DNA]</scope>
    <source>
        <strain evidence="2">DSM 13965</strain>
    </source>
</reference>
<comment type="caution">
    <text evidence="2">The sequence shown here is derived from an EMBL/GenBank/DDBJ whole genome shotgun (WGS) entry which is preliminary data.</text>
</comment>
<dbReference type="eggNOG" id="ENOG5032YCM">
    <property type="taxonomic scope" value="Bacteria"/>
</dbReference>
<name>K6PM31_9FIRM</name>
<reference evidence="2" key="2">
    <citation type="submission" date="2012-10" db="EMBL/GenBank/DDBJ databases">
        <title>Improved high-quality draft of Thermaerobacter subterraneus C21, DSM 13965.</title>
        <authorList>
            <consortium name="DOE Joint Genome Institute"/>
            <person name="Eisen J."/>
            <person name="Huntemann M."/>
            <person name="Wei C.-L."/>
            <person name="Han J."/>
            <person name="Detter J.C."/>
            <person name="Han C."/>
            <person name="Tapia R."/>
            <person name="Chen A."/>
            <person name="Kyrpides N."/>
            <person name="Mavromatis K."/>
            <person name="Markowitz V."/>
            <person name="Szeto E."/>
            <person name="Ivanova N."/>
            <person name="Mikhailova N."/>
            <person name="Ovchinnikova G."/>
            <person name="Pagani I."/>
            <person name="Pati A."/>
            <person name="Goodwin L."/>
            <person name="Nordberg H.P."/>
            <person name="Cantor M.N."/>
            <person name="Hua S.X."/>
            <person name="Woyke T."/>
            <person name="Eisen J."/>
            <person name="Klenk H.-P."/>
        </authorList>
    </citation>
    <scope>NUCLEOTIDE SEQUENCE [LARGE SCALE GENOMIC DNA]</scope>
    <source>
        <strain evidence="2">DSM 13965</strain>
    </source>
</reference>
<accession>K6PM31</accession>
<protein>
    <submittedName>
        <fullName evidence="2">Uncharacterized protein</fullName>
    </submittedName>
</protein>
<dbReference type="HOGENOM" id="CLU_1077410_0_0_9"/>
<sequence length="272" mass="27435">MWPATSDLLPLLARWREGLAAGWLPPAGPAEGLRVLAVLLVGVAVKLMDDVLDREEDAWTGRPNAAARLGPAATAYALAALAAAAALSLRDALLLFWASYAWGMAHGSGTRLPLGLRAWQETALTVALSVAAAGLPDTLAALALVGSVQLVDDWIDLRREQARTSGDDPLGPVPGAGPARNWAARLGPQEALLTGLGLALVAAAWDPLRAVAAWAAAAGAGLAGRGPLVPGRRGRTHPARDPQAGNGAVASGAPPQRGGSPAGPPAGGEGVP</sequence>
<dbReference type="AlphaFoldDB" id="K6PM31"/>
<gene>
    <name evidence="2" type="ORF">ThesuDRAFT_00172</name>
</gene>
<dbReference type="EMBL" id="AENY02000004">
    <property type="protein sequence ID" value="EKP93927.1"/>
    <property type="molecule type" value="Genomic_DNA"/>
</dbReference>
<proteinExistence type="predicted"/>